<gene>
    <name evidence="2" type="ORF">SLI_6910</name>
</gene>
<accession>A0A7U9DYN5</accession>
<feature type="compositionally biased region" description="Basic and acidic residues" evidence="1">
    <location>
        <begin position="507"/>
        <end position="525"/>
    </location>
</feature>
<organism evidence="2 3">
    <name type="scientific">Streptomyces lividans 1326</name>
    <dbReference type="NCBI Taxonomy" id="1200984"/>
    <lineage>
        <taxon>Bacteria</taxon>
        <taxon>Bacillati</taxon>
        <taxon>Actinomycetota</taxon>
        <taxon>Actinomycetes</taxon>
        <taxon>Kitasatosporales</taxon>
        <taxon>Streptomycetaceae</taxon>
        <taxon>Streptomyces</taxon>
    </lineage>
</organism>
<reference evidence="3" key="1">
    <citation type="journal article" date="2013" name="Genome Biol. Evol.">
        <title>The genome sequence of Streptomyces lividans 66 reveals a novel tRNA-dependent peptide biosynthetic system within a metal-related genomic island.</title>
        <authorList>
            <person name="Cruz-Morales P."/>
            <person name="Vijgenboom E."/>
            <person name="Iruegas-Bocardo F."/>
            <person name="Girard G."/>
            <person name="Yanez-Guerra L.A."/>
            <person name="Ramos-Aboites H.E."/>
            <person name="Pernodet J.L."/>
            <person name="Anne J."/>
            <person name="van Wezel G.P."/>
            <person name="Barona-Gomez F."/>
        </authorList>
    </citation>
    <scope>NUCLEOTIDE SEQUENCE [LARGE SCALE GENOMIC DNA]</scope>
    <source>
        <strain evidence="3">1326</strain>
    </source>
</reference>
<feature type="compositionally biased region" description="Gly residues" evidence="1">
    <location>
        <begin position="105"/>
        <end position="119"/>
    </location>
</feature>
<dbReference type="Proteomes" id="UP000014062">
    <property type="component" value="Chromosome"/>
</dbReference>
<evidence type="ECO:0000256" key="1">
    <source>
        <dbReference type="SAM" id="MobiDB-lite"/>
    </source>
</evidence>
<evidence type="ECO:0000313" key="3">
    <source>
        <dbReference type="Proteomes" id="UP000014062"/>
    </source>
</evidence>
<dbReference type="EMBL" id="CM001889">
    <property type="protein sequence ID" value="EOY51615.1"/>
    <property type="molecule type" value="Genomic_DNA"/>
</dbReference>
<sequence>MRTHAERGGRRAVAGGDQPLHPPGVRFGAQPHLGLGGADAAHPQQRLLPVGRRVPEPQRRREVPLPERQPPVVGQPYGVVRAVERERAAHRAVRGRRGAAEHGRGGGVGGEVGGGGVGAPGRSEPVRGEAGEADLVAGVGLPALVQQAHGVVVDRHQVRVAGPVPGDDCAAVRAVPGRAAVPGGADRHRPAAVGVGGRRQQDAVAETQHRTLHLRGVQVGQGPEGRRETVAAVPAECLGAVARVGAVLLPAADQEGAVGAFGEGQFGGLLPEGAVGGDGPGVGGAGPPVLAAVVADDEGRVVGGDPPPASGRWDPRLASLAVPGLGVDADDEPPRVGAAGELHAVHGAGGVPGVPVGRQDLGAQVAGRGPGAAAVVAVLDVGHAGAGDRAVGGVRAARVVRLQQQDAAGRAVDDRGRVAVGVAAAVVDDPQRAPGTPTVRRAFEDDVDVTGVRAVQDAALGEGEQRAVRRAHDRRDAEAGVSAGVAGSVEEHLLLERGRAVVGSRVCREGRGHGQRAGRGEREPEGTAGSRGHGAVCPSGGWWRGPFVRT</sequence>
<feature type="compositionally biased region" description="Basic and acidic residues" evidence="1">
    <location>
        <begin position="53"/>
        <end position="65"/>
    </location>
</feature>
<proteinExistence type="predicted"/>
<name>A0A7U9DYN5_STRLI</name>
<feature type="region of interest" description="Disordered" evidence="1">
    <location>
        <begin position="1"/>
        <end position="78"/>
    </location>
</feature>
<feature type="region of interest" description="Disordered" evidence="1">
    <location>
        <begin position="91"/>
        <end position="123"/>
    </location>
</feature>
<feature type="region of interest" description="Disordered" evidence="1">
    <location>
        <begin position="507"/>
        <end position="537"/>
    </location>
</feature>
<dbReference type="AlphaFoldDB" id="A0A7U9DYN5"/>
<evidence type="ECO:0000313" key="2">
    <source>
        <dbReference type="EMBL" id="EOY51615.1"/>
    </source>
</evidence>
<protein>
    <submittedName>
        <fullName evidence="2">Uncharacterized protein</fullName>
    </submittedName>
</protein>